<accession>A0A0H2STJ4</accession>
<name>A0A0H2STJ4_9AGAM</name>
<feature type="region of interest" description="Disordered" evidence="1">
    <location>
        <begin position="1"/>
        <end position="42"/>
    </location>
</feature>
<proteinExistence type="predicted"/>
<protein>
    <submittedName>
        <fullName evidence="2">Uncharacterized protein</fullName>
    </submittedName>
</protein>
<feature type="compositionally biased region" description="Low complexity" evidence="1">
    <location>
        <begin position="14"/>
        <end position="31"/>
    </location>
</feature>
<dbReference type="EMBL" id="KQ085882">
    <property type="protein sequence ID" value="KLO20431.1"/>
    <property type="molecule type" value="Genomic_DNA"/>
</dbReference>
<dbReference type="InParanoid" id="A0A0H2STJ4"/>
<gene>
    <name evidence="2" type="ORF">SCHPADRAFT_6061</name>
</gene>
<evidence type="ECO:0000256" key="1">
    <source>
        <dbReference type="SAM" id="MobiDB-lite"/>
    </source>
</evidence>
<evidence type="ECO:0000313" key="2">
    <source>
        <dbReference type="EMBL" id="KLO20431.1"/>
    </source>
</evidence>
<dbReference type="Proteomes" id="UP000053477">
    <property type="component" value="Unassembled WGS sequence"/>
</dbReference>
<dbReference type="AlphaFoldDB" id="A0A0H2STJ4"/>
<sequence>MSRPARPILKRNSETSSSSGMSVSLYGSSPSPKVHFPPSTSLTSTYTAHSASVYDRSPIQVSPNACALPERGCPGRTYMLDASAYDDGVSPPPSPSNYAPVDWRNKSKRTGSPARVRVVGFDVMGRYRSTSAGKFSFAV</sequence>
<organism evidence="2 3">
    <name type="scientific">Schizopora paradoxa</name>
    <dbReference type="NCBI Taxonomy" id="27342"/>
    <lineage>
        <taxon>Eukaryota</taxon>
        <taxon>Fungi</taxon>
        <taxon>Dikarya</taxon>
        <taxon>Basidiomycota</taxon>
        <taxon>Agaricomycotina</taxon>
        <taxon>Agaricomycetes</taxon>
        <taxon>Hymenochaetales</taxon>
        <taxon>Schizoporaceae</taxon>
        <taxon>Schizopora</taxon>
    </lineage>
</organism>
<reference evidence="2 3" key="1">
    <citation type="submission" date="2015-04" db="EMBL/GenBank/DDBJ databases">
        <title>Complete genome sequence of Schizopora paradoxa KUC8140, a cosmopolitan wood degrader in East Asia.</title>
        <authorList>
            <consortium name="DOE Joint Genome Institute"/>
            <person name="Min B."/>
            <person name="Park H."/>
            <person name="Jang Y."/>
            <person name="Kim J.-J."/>
            <person name="Kim K.H."/>
            <person name="Pangilinan J."/>
            <person name="Lipzen A."/>
            <person name="Riley R."/>
            <person name="Grigoriev I.V."/>
            <person name="Spatafora J.W."/>
            <person name="Choi I.-G."/>
        </authorList>
    </citation>
    <scope>NUCLEOTIDE SEQUENCE [LARGE SCALE GENOMIC DNA]</scope>
    <source>
        <strain evidence="2 3">KUC8140</strain>
    </source>
</reference>
<evidence type="ECO:0000313" key="3">
    <source>
        <dbReference type="Proteomes" id="UP000053477"/>
    </source>
</evidence>
<keyword evidence="3" id="KW-1185">Reference proteome</keyword>
<feature type="region of interest" description="Disordered" evidence="1">
    <location>
        <begin position="84"/>
        <end position="110"/>
    </location>
</feature>
<dbReference type="OrthoDB" id="3187054at2759"/>